<dbReference type="Proteomes" id="UP000801492">
    <property type="component" value="Unassembled WGS sequence"/>
</dbReference>
<keyword evidence="3" id="KW-1185">Reference proteome</keyword>
<gene>
    <name evidence="2" type="ORF">ILUMI_03100</name>
</gene>
<evidence type="ECO:0000259" key="1">
    <source>
        <dbReference type="PROSITE" id="PS50405"/>
    </source>
</evidence>
<evidence type="ECO:0000313" key="2">
    <source>
        <dbReference type="EMBL" id="KAF2903084.1"/>
    </source>
</evidence>
<dbReference type="EMBL" id="VTPC01001114">
    <property type="protein sequence ID" value="KAF2903084.1"/>
    <property type="molecule type" value="Genomic_DNA"/>
</dbReference>
<dbReference type="InterPro" id="IPR010987">
    <property type="entry name" value="Glutathione-S-Trfase_C-like"/>
</dbReference>
<reference evidence="2" key="1">
    <citation type="submission" date="2019-08" db="EMBL/GenBank/DDBJ databases">
        <title>The genome of the North American firefly Photinus pyralis.</title>
        <authorList>
            <consortium name="Photinus pyralis genome working group"/>
            <person name="Fallon T.R."/>
            <person name="Sander Lower S.E."/>
            <person name="Weng J.-K."/>
        </authorList>
    </citation>
    <scope>NUCLEOTIDE SEQUENCE</scope>
    <source>
        <strain evidence="2">TRF0915ILg1</strain>
        <tissue evidence="2">Whole body</tissue>
    </source>
</reference>
<sequence>MTINTIGCLTQVANFLKVHPGKINLNSNSLPVRVANNSTTTGFIAIIFDLLNHSNLSLGNLQDKAEIRQWLEYALVYAINCEGSSGIQQVLKELNAVLSTRTYLVTSNVSIADVVLFYILYHIIANLSYLDKERYIHVSRWYDNLQQDANLRQKNKIIDFNTNYLICVKH</sequence>
<dbReference type="GO" id="GO:0005634">
    <property type="term" value="C:nucleus"/>
    <property type="evidence" value="ECO:0007669"/>
    <property type="project" value="TreeGrafter"/>
</dbReference>
<dbReference type="SUPFAM" id="SSF47616">
    <property type="entry name" value="GST C-terminal domain-like"/>
    <property type="match status" value="1"/>
</dbReference>
<dbReference type="GO" id="GO:0043517">
    <property type="term" value="P:positive regulation of DNA damage response, signal transduction by p53 class mediator"/>
    <property type="evidence" value="ECO:0007669"/>
    <property type="project" value="InterPro"/>
</dbReference>
<organism evidence="2 3">
    <name type="scientific">Ignelater luminosus</name>
    <name type="common">Cucubano</name>
    <name type="synonym">Pyrophorus luminosus</name>
    <dbReference type="NCBI Taxonomy" id="2038154"/>
    <lineage>
        <taxon>Eukaryota</taxon>
        <taxon>Metazoa</taxon>
        <taxon>Ecdysozoa</taxon>
        <taxon>Arthropoda</taxon>
        <taxon>Hexapoda</taxon>
        <taxon>Insecta</taxon>
        <taxon>Pterygota</taxon>
        <taxon>Neoptera</taxon>
        <taxon>Endopterygota</taxon>
        <taxon>Coleoptera</taxon>
        <taxon>Polyphaga</taxon>
        <taxon>Elateriformia</taxon>
        <taxon>Elateroidea</taxon>
        <taxon>Elateridae</taxon>
        <taxon>Agrypninae</taxon>
        <taxon>Pyrophorini</taxon>
        <taxon>Ignelater</taxon>
    </lineage>
</organism>
<proteinExistence type="predicted"/>
<dbReference type="Gene3D" id="1.20.1050.10">
    <property type="match status" value="1"/>
</dbReference>
<dbReference type="OrthoDB" id="19141at2759"/>
<dbReference type="Pfam" id="PF21972">
    <property type="entry name" value="Arc1p_N_like"/>
    <property type="match status" value="1"/>
</dbReference>
<accession>A0A8K0DC71</accession>
<dbReference type="GO" id="GO:0017101">
    <property type="term" value="C:aminoacyl-tRNA synthetase multienzyme complex"/>
    <property type="evidence" value="ECO:0007669"/>
    <property type="project" value="InterPro"/>
</dbReference>
<dbReference type="PROSITE" id="PS50405">
    <property type="entry name" value="GST_CTER"/>
    <property type="match status" value="1"/>
</dbReference>
<dbReference type="InterPro" id="IPR053836">
    <property type="entry name" value="Arc1-like_N"/>
</dbReference>
<dbReference type="AlphaFoldDB" id="A0A8K0DC71"/>
<evidence type="ECO:0000313" key="3">
    <source>
        <dbReference type="Proteomes" id="UP000801492"/>
    </source>
</evidence>
<name>A0A8K0DC71_IGNLU</name>
<dbReference type="PANTHER" id="PTHR44490:SF1">
    <property type="entry name" value="EUKARYOTIC TRANSLATION ELONGATION FACTOR 1 EPSILON-1"/>
    <property type="match status" value="1"/>
</dbReference>
<dbReference type="CDD" id="cd10305">
    <property type="entry name" value="GST_C_AIMP3"/>
    <property type="match status" value="1"/>
</dbReference>
<dbReference type="InterPro" id="IPR053837">
    <property type="entry name" value="AIMP3/p18_C"/>
</dbReference>
<dbReference type="InterPro" id="IPR036282">
    <property type="entry name" value="Glutathione-S-Trfase_C_sf"/>
</dbReference>
<dbReference type="PANTHER" id="PTHR44490">
    <property type="entry name" value="EUKARYOTIC TRANSLATION ELONGATION FACTOR 1 EPSILON-1"/>
    <property type="match status" value="1"/>
</dbReference>
<dbReference type="GO" id="GO:0005737">
    <property type="term" value="C:cytoplasm"/>
    <property type="evidence" value="ECO:0007669"/>
    <property type="project" value="TreeGrafter"/>
</dbReference>
<protein>
    <recommendedName>
        <fullName evidence="1">GST C-terminal domain-containing protein</fullName>
    </recommendedName>
</protein>
<dbReference type="InterPro" id="IPR042450">
    <property type="entry name" value="EEF1E1"/>
</dbReference>
<feature type="domain" description="GST C-terminal" evidence="1">
    <location>
        <begin position="30"/>
        <end position="165"/>
    </location>
</feature>
<comment type="caution">
    <text evidence="2">The sequence shown here is derived from an EMBL/GenBank/DDBJ whole genome shotgun (WGS) entry which is preliminary data.</text>
</comment>